<comment type="caution">
    <text evidence="1">The sequence shown here is derived from an EMBL/GenBank/DDBJ whole genome shotgun (WGS) entry which is preliminary data.</text>
</comment>
<feature type="non-terminal residue" evidence="1">
    <location>
        <position position="55"/>
    </location>
</feature>
<organism evidence="1 2">
    <name type="scientific">Cetraspora pellucida</name>
    <dbReference type="NCBI Taxonomy" id="1433469"/>
    <lineage>
        <taxon>Eukaryota</taxon>
        <taxon>Fungi</taxon>
        <taxon>Fungi incertae sedis</taxon>
        <taxon>Mucoromycota</taxon>
        <taxon>Glomeromycotina</taxon>
        <taxon>Glomeromycetes</taxon>
        <taxon>Diversisporales</taxon>
        <taxon>Gigasporaceae</taxon>
        <taxon>Cetraspora</taxon>
    </lineage>
</organism>
<name>A0ACA9N8G0_9GLOM</name>
<reference evidence="1" key="1">
    <citation type="submission" date="2021-06" db="EMBL/GenBank/DDBJ databases">
        <authorList>
            <person name="Kallberg Y."/>
            <person name="Tangrot J."/>
            <person name="Rosling A."/>
        </authorList>
    </citation>
    <scope>NUCLEOTIDE SEQUENCE</scope>
    <source>
        <strain evidence="1">28 12/20/2015</strain>
    </source>
</reference>
<gene>
    <name evidence="1" type="ORF">SPELUC_LOCUS8387</name>
</gene>
<dbReference type="Proteomes" id="UP000789366">
    <property type="component" value="Unassembled WGS sequence"/>
</dbReference>
<evidence type="ECO:0000313" key="2">
    <source>
        <dbReference type="Proteomes" id="UP000789366"/>
    </source>
</evidence>
<sequence>MSTYEIIADSEYSTILVTESPINNRNESSHQLQSMSTVSGLSQIFDSDNSDDNTR</sequence>
<dbReference type="EMBL" id="CAJVPW010012476">
    <property type="protein sequence ID" value="CAG8635992.1"/>
    <property type="molecule type" value="Genomic_DNA"/>
</dbReference>
<protein>
    <submittedName>
        <fullName evidence="1">10431_t:CDS:1</fullName>
    </submittedName>
</protein>
<keyword evidence="2" id="KW-1185">Reference proteome</keyword>
<evidence type="ECO:0000313" key="1">
    <source>
        <dbReference type="EMBL" id="CAG8635992.1"/>
    </source>
</evidence>
<accession>A0ACA9N8G0</accession>
<proteinExistence type="predicted"/>